<protein>
    <submittedName>
        <fullName evidence="2">Uncharacterized protein</fullName>
    </submittedName>
</protein>
<sequence>MHAGVVPTAEVGVDRAVEVVGGEPRSRGAETCDTRCTENPRALSPEISALERDPKSTAIDTPSSNAESVNILLTQWSEQVFHLGFGAIFGHWVGRDGCPFVNDPTSDISIAPLKLFGELDACMDKQLDGNLGCKFVASDKRAEMRYQTEQSLRRAMQSFAAQWLPAVIQKTVGGPIQYEEVVRERWRISRRDMLKVINRTSYQSVLALYLFGQTPIPLGISEEEEMDGISGVVCTQTALLQLQQLRERLRPCQFNSSKVSGRSNAVTGSVESPNLTQAFLDLESRAYWAAVMWDTTSSVTLNIRSSLTSGLKGACLEPAWRLARGFLVGSFHAKSEDWRKKGFEVSDEIAPQIISAAAVGRFYVWRTIASLNESLREGVEESDVLFAWDAFLDALDVFKTTLLPLLRTCERRLHFLEPVERLNWYEVVLHYHLGILILADALETANRLDLLSQLTETRVDAEQESFNVLKFGLDSRYNICGPLDGSCNAPDVNLIPCVCSTGEPITTSFVAIDPYPHHVVASVRLMWKAISRRYRQGNIKLEAYSYLSSTLVEALEQLPPSSKMVQSAREKLQASLQLNL</sequence>
<reference evidence="2 3" key="1">
    <citation type="submission" date="2018-05" db="EMBL/GenBank/DDBJ databases">
        <title>Genome sequencing and assembly of the regulated plant pathogen Lachnellula willkommii and related sister species for the development of diagnostic species identification markers.</title>
        <authorList>
            <person name="Giroux E."/>
            <person name="Bilodeau G."/>
        </authorList>
    </citation>
    <scope>NUCLEOTIDE SEQUENCE [LARGE SCALE GENOMIC DNA]</scope>
    <source>
        <strain evidence="2 3">CBS 160.35</strain>
    </source>
</reference>
<dbReference type="Proteomes" id="UP000443090">
    <property type="component" value="Unassembled WGS sequence"/>
</dbReference>
<keyword evidence="3" id="KW-1185">Reference proteome</keyword>
<evidence type="ECO:0000313" key="3">
    <source>
        <dbReference type="Proteomes" id="UP000443090"/>
    </source>
</evidence>
<evidence type="ECO:0000313" key="2">
    <source>
        <dbReference type="EMBL" id="TVY46154.1"/>
    </source>
</evidence>
<comment type="caution">
    <text evidence="2">The sequence shown here is derived from an EMBL/GenBank/DDBJ whole genome shotgun (WGS) entry which is preliminary data.</text>
</comment>
<proteinExistence type="predicted"/>
<dbReference type="AlphaFoldDB" id="A0A8H8UJ43"/>
<organism evidence="2 3">
    <name type="scientific">Lachnellula occidentalis</name>
    <dbReference type="NCBI Taxonomy" id="215460"/>
    <lineage>
        <taxon>Eukaryota</taxon>
        <taxon>Fungi</taxon>
        <taxon>Dikarya</taxon>
        <taxon>Ascomycota</taxon>
        <taxon>Pezizomycotina</taxon>
        <taxon>Leotiomycetes</taxon>
        <taxon>Helotiales</taxon>
        <taxon>Lachnaceae</taxon>
        <taxon>Lachnellula</taxon>
    </lineage>
</organism>
<dbReference type="EMBL" id="QGMI01000167">
    <property type="protein sequence ID" value="TVY46154.1"/>
    <property type="molecule type" value="Genomic_DNA"/>
</dbReference>
<evidence type="ECO:0000256" key="1">
    <source>
        <dbReference type="SAM" id="MobiDB-lite"/>
    </source>
</evidence>
<feature type="compositionally biased region" description="Basic and acidic residues" evidence="1">
    <location>
        <begin position="24"/>
        <end position="38"/>
    </location>
</feature>
<name>A0A8H8UJ43_9HELO</name>
<accession>A0A8H8UJ43</accession>
<gene>
    <name evidence="2" type="ORF">LOCC1_G003434</name>
</gene>
<dbReference type="OrthoDB" id="5958943at2759"/>
<feature type="region of interest" description="Disordered" evidence="1">
    <location>
        <begin position="24"/>
        <end position="63"/>
    </location>
</feature>